<dbReference type="GO" id="GO:0005783">
    <property type="term" value="C:endoplasmic reticulum"/>
    <property type="evidence" value="ECO:0007669"/>
    <property type="project" value="InterPro"/>
</dbReference>
<dbReference type="GO" id="GO:0045047">
    <property type="term" value="P:protein targeting to ER"/>
    <property type="evidence" value="ECO:0007669"/>
    <property type="project" value="InterPro"/>
</dbReference>
<dbReference type="PIRSF" id="PIRSF008756">
    <property type="entry name" value="P_tr_PHO88"/>
    <property type="match status" value="1"/>
</dbReference>
<sequence length="186" mass="20534">MNGPMQNLAISLGVMQLARKVPFEDPQVLDYVRIAYVASQAISLVVYYYTSSKIKAKNDQTMLKYVEAGNPMSQEPGKLVTTTVRDYDLSETSKLIKGVYTSVAMMGFLHLYLKYTQPLFVQAIMAIKSLYEAKTVKIHVLGQNADGDLKRPFKAGAGLFGASADPQTDKAAIEEAEKRIGAKKEE</sequence>
<proteinExistence type="predicted"/>
<keyword evidence="2" id="KW-1185">Reference proteome</keyword>
<dbReference type="Pfam" id="PF10032">
    <property type="entry name" value="Pho88"/>
    <property type="match status" value="1"/>
</dbReference>
<organism evidence="1 2">
    <name type="scientific">Lactarius akahatsu</name>
    <dbReference type="NCBI Taxonomy" id="416441"/>
    <lineage>
        <taxon>Eukaryota</taxon>
        <taxon>Fungi</taxon>
        <taxon>Dikarya</taxon>
        <taxon>Basidiomycota</taxon>
        <taxon>Agaricomycotina</taxon>
        <taxon>Agaricomycetes</taxon>
        <taxon>Russulales</taxon>
        <taxon>Russulaceae</taxon>
        <taxon>Lactarius</taxon>
    </lineage>
</organism>
<comment type="caution">
    <text evidence="1">The sequence shown here is derived from an EMBL/GenBank/DDBJ whole genome shotgun (WGS) entry which is preliminary data.</text>
</comment>
<evidence type="ECO:0000313" key="2">
    <source>
        <dbReference type="Proteomes" id="UP001201163"/>
    </source>
</evidence>
<gene>
    <name evidence="1" type="ORF">EDB92DRAFT_1903978</name>
</gene>
<dbReference type="PANTHER" id="PTHR28112">
    <property type="entry name" value="SRP-INDEPENDENT TARGETING PROTEIN 3"/>
    <property type="match status" value="1"/>
</dbReference>
<dbReference type="EMBL" id="JAKELL010000163">
    <property type="protein sequence ID" value="KAH8979561.1"/>
    <property type="molecule type" value="Genomic_DNA"/>
</dbReference>
<dbReference type="AlphaFoldDB" id="A0AAD4L601"/>
<dbReference type="InterPro" id="IPR012098">
    <property type="entry name" value="SND3_fun"/>
</dbReference>
<name>A0AAD4L601_9AGAM</name>
<protein>
    <submittedName>
        <fullName evidence="1">Inorganic phosphate transporter</fullName>
    </submittedName>
</protein>
<dbReference type="GO" id="GO:0005739">
    <property type="term" value="C:mitochondrion"/>
    <property type="evidence" value="ECO:0007669"/>
    <property type="project" value="TreeGrafter"/>
</dbReference>
<dbReference type="PANTHER" id="PTHR28112:SF1">
    <property type="entry name" value="SRP-INDEPENDENT TARGETING PROTEIN 3"/>
    <property type="match status" value="1"/>
</dbReference>
<dbReference type="Proteomes" id="UP001201163">
    <property type="component" value="Unassembled WGS sequence"/>
</dbReference>
<accession>A0AAD4L601</accession>
<evidence type="ECO:0000313" key="1">
    <source>
        <dbReference type="EMBL" id="KAH8979561.1"/>
    </source>
</evidence>
<reference evidence="1" key="1">
    <citation type="submission" date="2022-01" db="EMBL/GenBank/DDBJ databases">
        <title>Comparative genomics reveals a dynamic genome evolution in the ectomycorrhizal milk-cap (Lactarius) mushrooms.</title>
        <authorList>
            <consortium name="DOE Joint Genome Institute"/>
            <person name="Lebreton A."/>
            <person name="Tang N."/>
            <person name="Kuo A."/>
            <person name="LaButti K."/>
            <person name="Drula E."/>
            <person name="Barry K."/>
            <person name="Clum A."/>
            <person name="Lipzen A."/>
            <person name="Mousain D."/>
            <person name="Ng V."/>
            <person name="Wang R."/>
            <person name="Wang X."/>
            <person name="Dai Y."/>
            <person name="Henrissat B."/>
            <person name="Grigoriev I.V."/>
            <person name="Guerin-Laguette A."/>
            <person name="Yu F."/>
            <person name="Martin F.M."/>
        </authorList>
    </citation>
    <scope>NUCLEOTIDE SEQUENCE</scope>
    <source>
        <strain evidence="1">QP</strain>
    </source>
</reference>